<dbReference type="EMBL" id="JBCGBO010000003">
    <property type="protein sequence ID" value="KAK9214249.1"/>
    <property type="molecule type" value="Genomic_DNA"/>
</dbReference>
<organism evidence="8 9">
    <name type="scientific">Citrus x changshan-huyou</name>
    <dbReference type="NCBI Taxonomy" id="2935761"/>
    <lineage>
        <taxon>Eukaryota</taxon>
        <taxon>Viridiplantae</taxon>
        <taxon>Streptophyta</taxon>
        <taxon>Embryophyta</taxon>
        <taxon>Tracheophyta</taxon>
        <taxon>Spermatophyta</taxon>
        <taxon>Magnoliopsida</taxon>
        <taxon>eudicotyledons</taxon>
        <taxon>Gunneridae</taxon>
        <taxon>Pentapetalae</taxon>
        <taxon>rosids</taxon>
        <taxon>malvids</taxon>
        <taxon>Sapindales</taxon>
        <taxon>Rutaceae</taxon>
        <taxon>Aurantioideae</taxon>
        <taxon>Citrus</taxon>
    </lineage>
</organism>
<dbReference type="SMART" id="SM00255">
    <property type="entry name" value="TIR"/>
    <property type="match status" value="1"/>
</dbReference>
<sequence length="1214" mass="138272">MIISLYIFIHSRNPLRCATPSTPCIDDILKTVIGRHLVYQIKLLRQSKVAVENSPTPLHIFYFLFYNLFICLNASLNSNSHRSQRPSKWRSHTSSSSTHHQILQTKYDVFLSFRGEDTRNNFTDHLHAALIRNGFVAFKDDETLDRGNEISSELSKAIEESNVSIVILSKNYASSPWCLDELAKIVECGNKKKDRKVFAVFYGVDPADVRKQKGEDFERVFAKYEEEFKENQEKVLKWRAALTRVASLAGLHLQDRHESELIKDIVKEISKRLNPTFSSDVDGLVGIASCMEKMIGYLEAGLDDVRFIGICGMGGIGKTTLAKVLYNTLKDQFEASSFLANVREVSVTRGLVPLQEQLLSEVLMERNLIIWDVHKGINLIRWRLCRKRVLVILDDVDQLEQLQSLVGNHDWFGFGSRIIITSRDEHVLKSHGVTNTYKVRGLDYVEALQLFHLKVSNGKQPTDYRVELSKYVVNYAGGLPLAIEVLGSFLCGRSVEEWKSALNRIQEAPNEKVLKVLRISYDGLDRRDKEIFLDIACFFKGKDEDRVRKKLDSCGFNSDIGIRELLDKSLITIVNNKLWMHDLLQEMGWEIVREHHGDKPGKWSRLWLYKDVYHVLSKNMGTDAVEAIIVDVAEMTQLEAKSFSTMSNLRLLEINNVYPSGNLEYLSNNLRYLKWHGYPFNSLPVSFWPEKLFKLNLCSSRIKYLWKGIKPLKELKSMNLSHSSNLIRTPDFTGVPNLERLNLEGCTRLLEVHQSVGTLKRLILLNLKDCRNLVSFPKNVCLMKSLKILCLCGCLKLEKLPQDLGEVECLEELDVGGTAIRQIPPSIVQLVNLKIFSLHGCKGQPPKILSSDFFRSLLLPNKNSDSMCLSFPRFTGLSSLQTLDLSDCNLLEGAIPFDIGSLFSLEAIDLSGNNFVSLPSSLNQLLKLKIFCLERCRNLKSLPELPPEIVFVGAEDCTSLETISITPKLSWTADMALNFSNCFKLAGDQVSRDNLMAMLLEQWLLELPDCSSQFHLFIPGNEIPRWFSYWNIGGSVTMQASGLRSDHNFSGFAVCAVLSLPCCTDMSYMEIQCKIEAEEDDYYFSVAIPSFATLESDHLWLAYLPRETFKTKRFQVLTKASFNIFYVGENFWDAAVKMCGVVPIHTEVEDFVYKGQQLRPPIWNPWPFELRRSGNRKFFTLSRLEGSNAARPALPNEVLGSICKFSRPRKMNDI</sequence>
<dbReference type="Pfam" id="PF00931">
    <property type="entry name" value="NB-ARC"/>
    <property type="match status" value="1"/>
</dbReference>
<feature type="domain" description="TIR" evidence="7">
    <location>
        <begin position="105"/>
        <end position="273"/>
    </location>
</feature>
<dbReference type="InterPro" id="IPR035897">
    <property type="entry name" value="Toll_tir_struct_dom_sf"/>
</dbReference>
<dbReference type="InterPro" id="IPR042197">
    <property type="entry name" value="Apaf_helical"/>
</dbReference>
<keyword evidence="3" id="KW-0677">Repeat</keyword>
<dbReference type="PANTHER" id="PTHR11017">
    <property type="entry name" value="LEUCINE-RICH REPEAT-CONTAINING PROTEIN"/>
    <property type="match status" value="1"/>
</dbReference>
<dbReference type="Gene3D" id="3.80.10.10">
    <property type="entry name" value="Ribonuclease Inhibitor"/>
    <property type="match status" value="2"/>
</dbReference>
<dbReference type="PANTHER" id="PTHR11017:SF527">
    <property type="entry name" value="TMV RESISTANCE PROTEIN N-LIKE"/>
    <property type="match status" value="1"/>
</dbReference>
<dbReference type="Gene3D" id="3.40.50.10140">
    <property type="entry name" value="Toll/interleukin-1 receptor homology (TIR) domain"/>
    <property type="match status" value="1"/>
</dbReference>
<dbReference type="SUPFAM" id="SSF52540">
    <property type="entry name" value="P-loop containing nucleoside triphosphate hydrolases"/>
    <property type="match status" value="1"/>
</dbReference>
<comment type="caution">
    <text evidence="8">The sequence shown here is derived from an EMBL/GenBank/DDBJ whole genome shotgun (WGS) entry which is preliminary data.</text>
</comment>
<dbReference type="AlphaFoldDB" id="A0AAP0MIV5"/>
<name>A0AAP0MIV5_9ROSI</name>
<dbReference type="PROSITE" id="PS50104">
    <property type="entry name" value="TIR"/>
    <property type="match status" value="1"/>
</dbReference>
<dbReference type="Pfam" id="PF23282">
    <property type="entry name" value="WHD_ROQ1"/>
    <property type="match status" value="1"/>
</dbReference>
<dbReference type="InterPro" id="IPR001611">
    <property type="entry name" value="Leu-rich_rpt"/>
</dbReference>
<dbReference type="Gene3D" id="3.40.50.300">
    <property type="entry name" value="P-loop containing nucleotide triphosphate hydrolases"/>
    <property type="match status" value="1"/>
</dbReference>
<protein>
    <recommendedName>
        <fullName evidence="1">ADP-ribosyl cyclase/cyclic ADP-ribose hydrolase</fullName>
        <ecNumber evidence="1">3.2.2.6</ecNumber>
    </recommendedName>
</protein>
<dbReference type="EC" id="3.2.2.6" evidence="1"/>
<dbReference type="InterPro" id="IPR000157">
    <property type="entry name" value="TIR_dom"/>
</dbReference>
<evidence type="ECO:0000313" key="9">
    <source>
        <dbReference type="Proteomes" id="UP001428341"/>
    </source>
</evidence>
<proteinExistence type="predicted"/>
<evidence type="ECO:0000256" key="1">
    <source>
        <dbReference type="ARBA" id="ARBA00011982"/>
    </source>
</evidence>
<accession>A0AAP0MIV5</accession>
<dbReference type="FunFam" id="3.40.50.10140:FF:000007">
    <property type="entry name" value="Disease resistance protein (TIR-NBS-LRR class)"/>
    <property type="match status" value="1"/>
</dbReference>
<dbReference type="GO" id="GO:0006952">
    <property type="term" value="P:defense response"/>
    <property type="evidence" value="ECO:0007669"/>
    <property type="project" value="InterPro"/>
</dbReference>
<keyword evidence="4" id="KW-0378">Hydrolase</keyword>
<evidence type="ECO:0000256" key="4">
    <source>
        <dbReference type="ARBA" id="ARBA00022801"/>
    </source>
</evidence>
<keyword evidence="2" id="KW-0433">Leucine-rich repeat</keyword>
<keyword evidence="9" id="KW-1185">Reference proteome</keyword>
<reference evidence="8 9" key="1">
    <citation type="submission" date="2024-05" db="EMBL/GenBank/DDBJ databases">
        <title>Haplotype-resolved chromosome-level genome assembly of Huyou (Citrus changshanensis).</title>
        <authorList>
            <person name="Miao C."/>
            <person name="Chen W."/>
            <person name="Wu Y."/>
            <person name="Wang L."/>
            <person name="Zhao S."/>
            <person name="Grierson D."/>
            <person name="Xu C."/>
            <person name="Chen K."/>
        </authorList>
    </citation>
    <scope>NUCLEOTIDE SEQUENCE [LARGE SCALE GENOMIC DNA]</scope>
    <source>
        <strain evidence="8">01-14</strain>
        <tissue evidence="8">Leaf</tissue>
    </source>
</reference>
<dbReference type="Pfam" id="PF20160">
    <property type="entry name" value="C-JID"/>
    <property type="match status" value="1"/>
</dbReference>
<dbReference type="PROSITE" id="PS51450">
    <property type="entry name" value="LRR"/>
    <property type="match status" value="1"/>
</dbReference>
<dbReference type="PRINTS" id="PR00364">
    <property type="entry name" value="DISEASERSIST"/>
</dbReference>
<dbReference type="InterPro" id="IPR002182">
    <property type="entry name" value="NB-ARC"/>
</dbReference>
<dbReference type="GO" id="GO:0061809">
    <property type="term" value="F:NAD+ nucleosidase activity, cyclic ADP-ribose generating"/>
    <property type="evidence" value="ECO:0007669"/>
    <property type="project" value="UniProtKB-EC"/>
</dbReference>
<gene>
    <name evidence="8" type="ORF">WN944_006237</name>
</gene>
<dbReference type="Gene3D" id="1.10.8.430">
    <property type="entry name" value="Helical domain of apoptotic protease-activating factors"/>
    <property type="match status" value="1"/>
</dbReference>
<dbReference type="SUPFAM" id="SSF52058">
    <property type="entry name" value="L domain-like"/>
    <property type="match status" value="1"/>
</dbReference>
<dbReference type="InterPro" id="IPR027417">
    <property type="entry name" value="P-loop_NTPase"/>
</dbReference>
<keyword evidence="5" id="KW-0520">NAD</keyword>
<dbReference type="GO" id="GO:0043531">
    <property type="term" value="F:ADP binding"/>
    <property type="evidence" value="ECO:0007669"/>
    <property type="project" value="InterPro"/>
</dbReference>
<dbReference type="SUPFAM" id="SSF52200">
    <property type="entry name" value="Toll/Interleukin receptor TIR domain"/>
    <property type="match status" value="1"/>
</dbReference>
<dbReference type="Proteomes" id="UP001428341">
    <property type="component" value="Unassembled WGS sequence"/>
</dbReference>
<dbReference type="GO" id="GO:0007165">
    <property type="term" value="P:signal transduction"/>
    <property type="evidence" value="ECO:0007669"/>
    <property type="project" value="InterPro"/>
</dbReference>
<comment type="catalytic activity">
    <reaction evidence="6">
        <text>NAD(+) + H2O = ADP-D-ribose + nicotinamide + H(+)</text>
        <dbReference type="Rhea" id="RHEA:16301"/>
        <dbReference type="ChEBI" id="CHEBI:15377"/>
        <dbReference type="ChEBI" id="CHEBI:15378"/>
        <dbReference type="ChEBI" id="CHEBI:17154"/>
        <dbReference type="ChEBI" id="CHEBI:57540"/>
        <dbReference type="ChEBI" id="CHEBI:57967"/>
        <dbReference type="EC" id="3.2.2.6"/>
    </reaction>
    <physiologicalReaction direction="left-to-right" evidence="6">
        <dbReference type="Rhea" id="RHEA:16302"/>
    </physiologicalReaction>
</comment>
<dbReference type="InterPro" id="IPR032675">
    <property type="entry name" value="LRR_dom_sf"/>
</dbReference>
<evidence type="ECO:0000256" key="2">
    <source>
        <dbReference type="ARBA" id="ARBA00022614"/>
    </source>
</evidence>
<dbReference type="InterPro" id="IPR044974">
    <property type="entry name" value="Disease_R_plants"/>
</dbReference>
<dbReference type="InterPro" id="IPR045344">
    <property type="entry name" value="C-JID"/>
</dbReference>
<evidence type="ECO:0000256" key="6">
    <source>
        <dbReference type="ARBA" id="ARBA00047304"/>
    </source>
</evidence>
<evidence type="ECO:0000259" key="7">
    <source>
        <dbReference type="PROSITE" id="PS50104"/>
    </source>
</evidence>
<evidence type="ECO:0000313" key="8">
    <source>
        <dbReference type="EMBL" id="KAK9214249.1"/>
    </source>
</evidence>
<evidence type="ECO:0000256" key="3">
    <source>
        <dbReference type="ARBA" id="ARBA00022737"/>
    </source>
</evidence>
<evidence type="ECO:0000256" key="5">
    <source>
        <dbReference type="ARBA" id="ARBA00023027"/>
    </source>
</evidence>
<dbReference type="InterPro" id="IPR058192">
    <property type="entry name" value="WHD_ROQ1-like"/>
</dbReference>
<dbReference type="Pfam" id="PF01582">
    <property type="entry name" value="TIR"/>
    <property type="match status" value="1"/>
</dbReference>